<evidence type="ECO:0000256" key="1">
    <source>
        <dbReference type="ARBA" id="ARBA00001070"/>
    </source>
</evidence>
<dbReference type="InterPro" id="IPR023302">
    <property type="entry name" value="Pept_S9A_N"/>
</dbReference>
<evidence type="ECO:0000313" key="9">
    <source>
        <dbReference type="EMBL" id="AIY18620.2"/>
    </source>
</evidence>
<dbReference type="InterPro" id="IPR001375">
    <property type="entry name" value="Peptidase_S9_cat"/>
</dbReference>
<dbReference type="Gene3D" id="2.130.10.120">
    <property type="entry name" value="Prolyl oligopeptidase, N-terminal domain"/>
    <property type="match status" value="1"/>
</dbReference>
<gene>
    <name evidence="9" type="ORF">KR76_20975</name>
</gene>
<keyword evidence="5 9" id="KW-0378">Hydrolase</keyword>
<dbReference type="RefSeq" id="WP_052138942.1">
    <property type="nucleotide sequence ID" value="NZ_CP009896.1"/>
</dbReference>
<evidence type="ECO:0000313" key="10">
    <source>
        <dbReference type="Proteomes" id="UP000030300"/>
    </source>
</evidence>
<proteinExistence type="inferred from homology"/>
<dbReference type="PANTHER" id="PTHR42881:SF2">
    <property type="entry name" value="PROLYL ENDOPEPTIDASE"/>
    <property type="match status" value="1"/>
</dbReference>
<dbReference type="GO" id="GO:0005829">
    <property type="term" value="C:cytosol"/>
    <property type="evidence" value="ECO:0007669"/>
    <property type="project" value="TreeGrafter"/>
</dbReference>
<name>A0A0A1DT86_NOCSI</name>
<organism evidence="9 10">
    <name type="scientific">Nocardioides simplex</name>
    <name type="common">Arthrobacter simplex</name>
    <dbReference type="NCBI Taxonomy" id="2045"/>
    <lineage>
        <taxon>Bacteria</taxon>
        <taxon>Bacillati</taxon>
        <taxon>Actinomycetota</taxon>
        <taxon>Actinomycetes</taxon>
        <taxon>Propionibacteriales</taxon>
        <taxon>Nocardioidaceae</taxon>
        <taxon>Pimelobacter</taxon>
    </lineage>
</organism>
<dbReference type="Pfam" id="PF02897">
    <property type="entry name" value="Peptidase_S9_N"/>
    <property type="match status" value="1"/>
</dbReference>
<evidence type="ECO:0000259" key="7">
    <source>
        <dbReference type="Pfam" id="PF00326"/>
    </source>
</evidence>
<comment type="catalytic activity">
    <reaction evidence="1">
        <text>Hydrolysis of Pro-|-Xaa &gt;&gt; Ala-|-Xaa in oligopeptides.</text>
        <dbReference type="EC" id="3.4.21.26"/>
    </reaction>
</comment>
<dbReference type="GO" id="GO:0006508">
    <property type="term" value="P:proteolysis"/>
    <property type="evidence" value="ECO:0007669"/>
    <property type="project" value="UniProtKB-KW"/>
</dbReference>
<dbReference type="EMBL" id="CP009896">
    <property type="protein sequence ID" value="AIY18620.2"/>
    <property type="molecule type" value="Genomic_DNA"/>
</dbReference>
<keyword evidence="10" id="KW-1185">Reference proteome</keyword>
<evidence type="ECO:0000256" key="5">
    <source>
        <dbReference type="ARBA" id="ARBA00022801"/>
    </source>
</evidence>
<dbReference type="EC" id="3.4.21.26" evidence="3"/>
<dbReference type="OrthoDB" id="9801421at2"/>
<dbReference type="AlphaFoldDB" id="A0A0A1DT86"/>
<dbReference type="InterPro" id="IPR029058">
    <property type="entry name" value="AB_hydrolase_fold"/>
</dbReference>
<protein>
    <recommendedName>
        <fullName evidence="3">prolyl oligopeptidase</fullName>
        <ecNumber evidence="3">3.4.21.26</ecNumber>
    </recommendedName>
</protein>
<dbReference type="STRING" id="2045.KR76_20975"/>
<dbReference type="FunFam" id="3.40.50.1820:FF:000005">
    <property type="entry name" value="Prolyl endopeptidase"/>
    <property type="match status" value="1"/>
</dbReference>
<sequence length="698" mass="74659">MTYPATRRGDVVDVLHGQPIADPYRWLEDPDSPETVAWVDRQNAYTEGLLAALPERAWFRARLAEALGQPRAGCPVKAGGRYLVTRNDGSQKQDSWWLADSLDELRSGGRLVLDPDSWSADGTTSVQAVSVSRDGRLLAAVVSEGGSDWGEIRLHDLDRDEPLPDAPIQTKHFAPVWLPDHASYVYAAPQRERTMTGTDAEESGPMRVLRHVLGTPESADEVLVDLPSLPRVLFESVQVSHDERWLLVTFADGTEQRTRVWAHPLTTAAGRTAIAAPRKVVDDAVARFEVVRVDGDVLICTTDLDADRGRVVAIDLDAADPAPVPLPRTLIAETADQLIGVLAPGDELLAVRLVDAQPCFDRYSLSGTHLGRLAAAAGALPPYGGLWADPTSADFFLGISTVTQPLLALRGTAGSDDLEPLDDLVPPGGAYDPPAVTVSRVRAASKDGTEVPYFHVRRADQDPAAAVPTLVYGYGGFGIPVGADYMEIYPAWLEAGGAIAIANLRGGGEYGTAWYEAGRREHKQNVFDDFIAVGEHLLASGAADHLVLHGGSNGGLLVAAVLTQRPDLATVVLPAVGVMDLLRFHLFTFGAAWISDYGDPDDPDDFAVALAYSPLHNVRPASYPATMIVTGDHDDRVVPSHSHKLTATLQRAQRGPAPIVTRVERAAGHGAGKATSQVVAETADMLAFAAHHVGLVPG</sequence>
<dbReference type="GeneID" id="96611262"/>
<dbReference type="HOGENOM" id="CLU_011290_1_1_11"/>
<feature type="domain" description="Peptidase S9 prolyl oligopeptidase catalytic" evidence="7">
    <location>
        <begin position="491"/>
        <end position="694"/>
    </location>
</feature>
<dbReference type="Proteomes" id="UP000030300">
    <property type="component" value="Chromosome"/>
</dbReference>
<dbReference type="GO" id="GO:0004252">
    <property type="term" value="F:serine-type endopeptidase activity"/>
    <property type="evidence" value="ECO:0007669"/>
    <property type="project" value="UniProtKB-EC"/>
</dbReference>
<dbReference type="PRINTS" id="PR00862">
    <property type="entry name" value="PROLIGOPTASE"/>
</dbReference>
<evidence type="ECO:0000256" key="4">
    <source>
        <dbReference type="ARBA" id="ARBA00022670"/>
    </source>
</evidence>
<dbReference type="InterPro" id="IPR002470">
    <property type="entry name" value="Peptidase_S9A"/>
</dbReference>
<evidence type="ECO:0000256" key="3">
    <source>
        <dbReference type="ARBA" id="ARBA00011897"/>
    </source>
</evidence>
<dbReference type="GO" id="GO:0070012">
    <property type="term" value="F:oligopeptidase activity"/>
    <property type="evidence" value="ECO:0007669"/>
    <property type="project" value="TreeGrafter"/>
</dbReference>
<dbReference type="Pfam" id="PF00326">
    <property type="entry name" value="Peptidase_S9"/>
    <property type="match status" value="1"/>
</dbReference>
<dbReference type="KEGG" id="psim:KR76_20975"/>
<evidence type="ECO:0000256" key="6">
    <source>
        <dbReference type="ARBA" id="ARBA00022825"/>
    </source>
</evidence>
<dbReference type="SUPFAM" id="SSF53474">
    <property type="entry name" value="alpha/beta-Hydrolases"/>
    <property type="match status" value="1"/>
</dbReference>
<accession>A0A0A1DT86</accession>
<dbReference type="eggNOG" id="COG1505">
    <property type="taxonomic scope" value="Bacteria"/>
</dbReference>
<dbReference type="InterPro" id="IPR051167">
    <property type="entry name" value="Prolyl_oligopep/macrocyclase"/>
</dbReference>
<reference evidence="9 10" key="1">
    <citation type="journal article" date="2015" name="Genome Announc.">
        <title>Complete Genome Sequence of Steroid-Transforming Nocardioides simplex VKM Ac-2033D.</title>
        <authorList>
            <person name="Shtratnikova V.Y."/>
            <person name="Schelkunov M.I."/>
            <person name="Pekov Y.A."/>
            <person name="Fokina V.V."/>
            <person name="Logacheva M.D."/>
            <person name="Sokolov S.L."/>
            <person name="Bragin E.Y."/>
            <person name="Ashapkin V.V."/>
            <person name="Donova M.V."/>
        </authorList>
    </citation>
    <scope>NUCLEOTIDE SEQUENCE [LARGE SCALE GENOMIC DNA]</scope>
    <source>
        <strain evidence="9 10">VKM Ac-2033D</strain>
    </source>
</reference>
<evidence type="ECO:0000259" key="8">
    <source>
        <dbReference type="Pfam" id="PF02897"/>
    </source>
</evidence>
<keyword evidence="6" id="KW-0720">Serine protease</keyword>
<evidence type="ECO:0000256" key="2">
    <source>
        <dbReference type="ARBA" id="ARBA00005228"/>
    </source>
</evidence>
<keyword evidence="4" id="KW-0645">Protease</keyword>
<dbReference type="Gene3D" id="3.40.50.1820">
    <property type="entry name" value="alpha/beta hydrolase"/>
    <property type="match status" value="1"/>
</dbReference>
<feature type="domain" description="Peptidase S9A N-terminal" evidence="8">
    <location>
        <begin position="4"/>
        <end position="359"/>
    </location>
</feature>
<comment type="similarity">
    <text evidence="2">Belongs to the peptidase S9A family.</text>
</comment>
<dbReference type="PANTHER" id="PTHR42881">
    <property type="entry name" value="PROLYL ENDOPEPTIDASE"/>
    <property type="match status" value="1"/>
</dbReference>
<dbReference type="SUPFAM" id="SSF50993">
    <property type="entry name" value="Peptidase/esterase 'gauge' domain"/>
    <property type="match status" value="1"/>
</dbReference>